<accession>A0A8B8QK78</accession>
<evidence type="ECO:0000256" key="9">
    <source>
        <dbReference type="PIRSR" id="PIRSR602401-1"/>
    </source>
</evidence>
<evidence type="ECO:0000256" key="10">
    <source>
        <dbReference type="RuleBase" id="RU000461"/>
    </source>
</evidence>
<dbReference type="GeneID" id="115753222"/>
<keyword evidence="9 10" id="KW-0349">Heme</keyword>
<feature type="transmembrane region" description="Helical" evidence="11">
    <location>
        <begin position="6"/>
        <end position="24"/>
    </location>
</feature>
<dbReference type="CDD" id="cd11043">
    <property type="entry name" value="CYP90-like"/>
    <property type="match status" value="1"/>
</dbReference>
<dbReference type="PANTHER" id="PTHR24286:SF209">
    <property type="entry name" value="BETA-AMYRIN 28-OXIDASE-LIKE"/>
    <property type="match status" value="1"/>
</dbReference>
<dbReference type="InterPro" id="IPR002401">
    <property type="entry name" value="Cyt_P450_E_grp-I"/>
</dbReference>
<proteinExistence type="inferred from homology"/>
<dbReference type="PROSITE" id="PS00086">
    <property type="entry name" value="CYTOCHROME_P450"/>
    <property type="match status" value="1"/>
</dbReference>
<evidence type="ECO:0000256" key="8">
    <source>
        <dbReference type="ARBA" id="ARBA00023004"/>
    </source>
</evidence>
<dbReference type="RefSeq" id="XP_030547604.1">
    <property type="nucleotide sequence ID" value="XM_030691744.2"/>
</dbReference>
<dbReference type="Proteomes" id="UP000827889">
    <property type="component" value="Chromosome 6"/>
</dbReference>
<keyword evidence="8 9" id="KW-0408">Iron</keyword>
<keyword evidence="6 11" id="KW-1133">Transmembrane helix</keyword>
<evidence type="ECO:0000256" key="3">
    <source>
        <dbReference type="ARBA" id="ARBA00010617"/>
    </source>
</evidence>
<dbReference type="PRINTS" id="PR00385">
    <property type="entry name" value="P450"/>
</dbReference>
<dbReference type="Gene3D" id="1.10.630.10">
    <property type="entry name" value="Cytochrome P450"/>
    <property type="match status" value="1"/>
</dbReference>
<keyword evidence="4 11" id="KW-0812">Transmembrane</keyword>
<evidence type="ECO:0000256" key="7">
    <source>
        <dbReference type="ARBA" id="ARBA00023002"/>
    </source>
</evidence>
<keyword evidence="11" id="KW-0472">Membrane</keyword>
<comment type="similarity">
    <text evidence="3 10">Belongs to the cytochrome P450 family.</text>
</comment>
<dbReference type="OrthoDB" id="1372046at2759"/>
<dbReference type="InterPro" id="IPR036396">
    <property type="entry name" value="Cyt_P450_sf"/>
</dbReference>
<dbReference type="GO" id="GO:0004497">
    <property type="term" value="F:monooxygenase activity"/>
    <property type="evidence" value="ECO:0007669"/>
    <property type="project" value="UniProtKB-KW"/>
</dbReference>
<sequence>MQLPSLGPALALLLLLLLLGLIFIRTKLKVKTSHLNLPPGSLGWPVLGESLEFFRANWGGNQGKFIRDRIVKYGSTVFKTSLFGERTVVLCGLAGNKFLFSNEGKKVVLWWPSSVRRLIGASLITKVGDEGRSDRKMVMSFFNPDALMRFVGTMDEVTQHHLRTQWQGKDQVEAYPTLKLYSFELACRLFMSITDLQLVTRLANHFQVFLKGVISLPLDFPGTRFHRAKRAADSIRKELRALVRHRRAELEKELARPSQDIMSHLLGNGDENGKLMPEAEIINNMLDLLFAAHDTTSSTLMLLLKCLAELPHVLDKILAEQREIAASKAPGELLQWDDLQRMKYSWNVICEVMRMTPPVTGSFREALVDFTYEGYTIPKGWKLFWSAALTHEDPNFHPKPASFDASRFEGSGPAPYSYAPFGGGPRMCLGKEFARVEMLVFLHNLVNGFDWGLVIPHEKIIYDPMPTPVEGLPIRLRPRGFRRGLSCS</sequence>
<evidence type="ECO:0000313" key="12">
    <source>
        <dbReference type="Proteomes" id="UP000827889"/>
    </source>
</evidence>
<evidence type="ECO:0000256" key="4">
    <source>
        <dbReference type="ARBA" id="ARBA00022692"/>
    </source>
</evidence>
<comment type="subcellular location">
    <subcellularLocation>
        <location evidence="2">Membrane</location>
        <topology evidence="2">Single-pass membrane protein</topology>
    </subcellularLocation>
</comment>
<keyword evidence="7 10" id="KW-0560">Oxidoreductase</keyword>
<dbReference type="GO" id="GO:0016020">
    <property type="term" value="C:membrane"/>
    <property type="evidence" value="ECO:0007669"/>
    <property type="project" value="UniProtKB-SubCell"/>
</dbReference>
<dbReference type="FunFam" id="1.10.630.10:FF:000022">
    <property type="entry name" value="Taxadiene 5-alpha hydroxylase"/>
    <property type="match status" value="1"/>
</dbReference>
<evidence type="ECO:0000256" key="1">
    <source>
        <dbReference type="ARBA" id="ARBA00001971"/>
    </source>
</evidence>
<evidence type="ECO:0000256" key="2">
    <source>
        <dbReference type="ARBA" id="ARBA00004167"/>
    </source>
</evidence>
<comment type="cofactor">
    <cofactor evidence="1 9">
        <name>heme</name>
        <dbReference type="ChEBI" id="CHEBI:30413"/>
    </cofactor>
</comment>
<evidence type="ECO:0000256" key="6">
    <source>
        <dbReference type="ARBA" id="ARBA00022989"/>
    </source>
</evidence>
<keyword evidence="12" id="KW-1185">Reference proteome</keyword>
<reference evidence="13" key="1">
    <citation type="submission" date="2025-08" db="UniProtKB">
        <authorList>
            <consortium name="RefSeq"/>
        </authorList>
    </citation>
    <scope>IDENTIFICATION</scope>
    <source>
        <tissue evidence="13">Leaf</tissue>
    </source>
</reference>
<dbReference type="AlphaFoldDB" id="A0A8B8QK78"/>
<protein>
    <submittedName>
        <fullName evidence="13">Beta-amyrin 28-monooxygenase-like</fullName>
    </submittedName>
</protein>
<dbReference type="InterPro" id="IPR001128">
    <property type="entry name" value="Cyt_P450"/>
</dbReference>
<dbReference type="GO" id="GO:0005506">
    <property type="term" value="F:iron ion binding"/>
    <property type="evidence" value="ECO:0007669"/>
    <property type="project" value="InterPro"/>
</dbReference>
<dbReference type="Pfam" id="PF00067">
    <property type="entry name" value="p450"/>
    <property type="match status" value="1"/>
</dbReference>
<keyword evidence="5 9" id="KW-0479">Metal-binding</keyword>
<dbReference type="GO" id="GO:0016125">
    <property type="term" value="P:sterol metabolic process"/>
    <property type="evidence" value="ECO:0007669"/>
    <property type="project" value="TreeGrafter"/>
</dbReference>
<evidence type="ECO:0000313" key="13">
    <source>
        <dbReference type="RefSeq" id="XP_030547604.1"/>
    </source>
</evidence>
<organism evidence="12 13">
    <name type="scientific">Rhodamnia argentea</name>
    <dbReference type="NCBI Taxonomy" id="178133"/>
    <lineage>
        <taxon>Eukaryota</taxon>
        <taxon>Viridiplantae</taxon>
        <taxon>Streptophyta</taxon>
        <taxon>Embryophyta</taxon>
        <taxon>Tracheophyta</taxon>
        <taxon>Spermatophyta</taxon>
        <taxon>Magnoliopsida</taxon>
        <taxon>eudicotyledons</taxon>
        <taxon>Gunneridae</taxon>
        <taxon>Pentapetalae</taxon>
        <taxon>rosids</taxon>
        <taxon>malvids</taxon>
        <taxon>Myrtales</taxon>
        <taxon>Myrtaceae</taxon>
        <taxon>Myrtoideae</taxon>
        <taxon>Myrteae</taxon>
        <taxon>Australasian group</taxon>
        <taxon>Rhodamnia</taxon>
    </lineage>
</organism>
<dbReference type="InterPro" id="IPR017972">
    <property type="entry name" value="Cyt_P450_CS"/>
</dbReference>
<dbReference type="PRINTS" id="PR00463">
    <property type="entry name" value="EP450I"/>
</dbReference>
<name>A0A8B8QK78_9MYRT</name>
<dbReference type="PANTHER" id="PTHR24286">
    <property type="entry name" value="CYTOCHROME P450 26"/>
    <property type="match status" value="1"/>
</dbReference>
<keyword evidence="10" id="KW-0503">Monooxygenase</keyword>
<dbReference type="GO" id="GO:0016705">
    <property type="term" value="F:oxidoreductase activity, acting on paired donors, with incorporation or reduction of molecular oxygen"/>
    <property type="evidence" value="ECO:0007669"/>
    <property type="project" value="InterPro"/>
</dbReference>
<dbReference type="KEGG" id="rarg:115753222"/>
<gene>
    <name evidence="13" type="primary">LOC115753222</name>
</gene>
<evidence type="ECO:0000256" key="5">
    <source>
        <dbReference type="ARBA" id="ARBA00022723"/>
    </source>
</evidence>
<dbReference type="GO" id="GO:0020037">
    <property type="term" value="F:heme binding"/>
    <property type="evidence" value="ECO:0007669"/>
    <property type="project" value="InterPro"/>
</dbReference>
<feature type="binding site" description="axial binding residue" evidence="9">
    <location>
        <position position="428"/>
    </location>
    <ligand>
        <name>heme</name>
        <dbReference type="ChEBI" id="CHEBI:30413"/>
    </ligand>
    <ligandPart>
        <name>Fe</name>
        <dbReference type="ChEBI" id="CHEBI:18248"/>
    </ligandPart>
</feature>
<dbReference type="SUPFAM" id="SSF48264">
    <property type="entry name" value="Cytochrome P450"/>
    <property type="match status" value="1"/>
</dbReference>
<evidence type="ECO:0000256" key="11">
    <source>
        <dbReference type="SAM" id="Phobius"/>
    </source>
</evidence>